<sequence length="187" mass="21036">MLLFFSHLLLPTASTFLFATTGNDCGCSPCPVAPICPVNPICPPIERCPEVEKRCCDSCSCQNRAKRTIEILSNGTYKVDNDVQQNNDETNRTKRSTLDELVKIDANCNSERLRDIIIQNVDRITSISKRRIQTEAEEKLSGRYNVICARGDLSYITNTEEFCQETVGDVTCYVFKQLSDVVRARLA</sequence>
<feature type="signal peptide" evidence="1">
    <location>
        <begin position="1"/>
        <end position="15"/>
    </location>
</feature>
<protein>
    <submittedName>
        <fullName evidence="4">Ground-like domain-containing protein</fullName>
    </submittedName>
</protein>
<dbReference type="Pfam" id="PF04155">
    <property type="entry name" value="Ground-like"/>
    <property type="match status" value="1"/>
</dbReference>
<evidence type="ECO:0000313" key="3">
    <source>
        <dbReference type="Proteomes" id="UP000095283"/>
    </source>
</evidence>
<accession>A0A1I7WC56</accession>
<keyword evidence="3" id="KW-1185">Reference proteome</keyword>
<feature type="chain" id="PRO_5012836896" evidence="1">
    <location>
        <begin position="16"/>
        <end position="187"/>
    </location>
</feature>
<dbReference type="WBParaSite" id="Hba_02291">
    <property type="protein sequence ID" value="Hba_02291"/>
    <property type="gene ID" value="Hba_02291"/>
</dbReference>
<evidence type="ECO:0000313" key="4">
    <source>
        <dbReference type="WBParaSite" id="Hba_02291"/>
    </source>
</evidence>
<evidence type="ECO:0000256" key="1">
    <source>
        <dbReference type="SAM" id="SignalP"/>
    </source>
</evidence>
<dbReference type="AlphaFoldDB" id="A0A1I7WC56"/>
<feature type="domain" description="Ground-like" evidence="2">
    <location>
        <begin position="105"/>
        <end position="175"/>
    </location>
</feature>
<dbReference type="Proteomes" id="UP000095283">
    <property type="component" value="Unplaced"/>
</dbReference>
<reference evidence="4" key="1">
    <citation type="submission" date="2016-11" db="UniProtKB">
        <authorList>
            <consortium name="WormBaseParasite"/>
        </authorList>
    </citation>
    <scope>IDENTIFICATION</scope>
</reference>
<name>A0A1I7WC56_HETBA</name>
<proteinExistence type="predicted"/>
<dbReference type="InterPro" id="IPR007284">
    <property type="entry name" value="Ground-like_dom"/>
</dbReference>
<evidence type="ECO:0000259" key="2">
    <source>
        <dbReference type="Pfam" id="PF04155"/>
    </source>
</evidence>
<keyword evidence="1" id="KW-0732">Signal</keyword>
<organism evidence="3 4">
    <name type="scientific">Heterorhabditis bacteriophora</name>
    <name type="common">Entomopathogenic nematode worm</name>
    <dbReference type="NCBI Taxonomy" id="37862"/>
    <lineage>
        <taxon>Eukaryota</taxon>
        <taxon>Metazoa</taxon>
        <taxon>Ecdysozoa</taxon>
        <taxon>Nematoda</taxon>
        <taxon>Chromadorea</taxon>
        <taxon>Rhabditida</taxon>
        <taxon>Rhabditina</taxon>
        <taxon>Rhabditomorpha</taxon>
        <taxon>Strongyloidea</taxon>
        <taxon>Heterorhabditidae</taxon>
        <taxon>Heterorhabditis</taxon>
    </lineage>
</organism>